<name>A9GNB9_SORC5</name>
<dbReference type="eggNOG" id="COG4584">
    <property type="taxonomic scope" value="Bacteria"/>
</dbReference>
<dbReference type="STRING" id="448385.sce3402"/>
<dbReference type="EMBL" id="AM746676">
    <property type="protein sequence ID" value="CAN93561.1"/>
    <property type="molecule type" value="Genomic_DNA"/>
</dbReference>
<dbReference type="BioCyc" id="SCEL448385:SCE_RS52965-MONOMER"/>
<evidence type="ECO:0000313" key="1">
    <source>
        <dbReference type="EMBL" id="CAN93561.1"/>
    </source>
</evidence>
<dbReference type="Proteomes" id="UP000002139">
    <property type="component" value="Chromosome"/>
</dbReference>
<accession>A9GNB9</accession>
<sequence length="128" mass="14276">MHIQRLVDEKRRAREHRGLDRLARAARSSQAFLRILAERGDNVGSAIARLLHLLDAVGAAELEEALVEVLERDTIHVGAVRQVIDRRRSERHLPPPISIPVTRGQHAALVVTPHSLATYDALKKDPTP</sequence>
<dbReference type="KEGG" id="scl:sce3402"/>
<reference evidence="1 2" key="1">
    <citation type="journal article" date="2007" name="Nat. Biotechnol.">
        <title>Complete genome sequence of the myxobacterium Sorangium cellulosum.</title>
        <authorList>
            <person name="Schneiker S."/>
            <person name="Perlova O."/>
            <person name="Kaiser O."/>
            <person name="Gerth K."/>
            <person name="Alici A."/>
            <person name="Altmeyer M.O."/>
            <person name="Bartels D."/>
            <person name="Bekel T."/>
            <person name="Beyer S."/>
            <person name="Bode E."/>
            <person name="Bode H.B."/>
            <person name="Bolten C.J."/>
            <person name="Choudhuri J.V."/>
            <person name="Doss S."/>
            <person name="Elnakady Y.A."/>
            <person name="Frank B."/>
            <person name="Gaigalat L."/>
            <person name="Goesmann A."/>
            <person name="Groeger C."/>
            <person name="Gross F."/>
            <person name="Jelsbak L."/>
            <person name="Jelsbak L."/>
            <person name="Kalinowski J."/>
            <person name="Kegler C."/>
            <person name="Knauber T."/>
            <person name="Konietzny S."/>
            <person name="Kopp M."/>
            <person name="Krause L."/>
            <person name="Krug D."/>
            <person name="Linke B."/>
            <person name="Mahmud T."/>
            <person name="Martinez-Arias R."/>
            <person name="McHardy A.C."/>
            <person name="Merai M."/>
            <person name="Meyer F."/>
            <person name="Mormann S."/>
            <person name="Munoz-Dorado J."/>
            <person name="Perez J."/>
            <person name="Pradella S."/>
            <person name="Rachid S."/>
            <person name="Raddatz G."/>
            <person name="Rosenau F."/>
            <person name="Rueckert C."/>
            <person name="Sasse F."/>
            <person name="Scharfe M."/>
            <person name="Schuster S.C."/>
            <person name="Suen G."/>
            <person name="Treuner-Lange A."/>
            <person name="Velicer G.J."/>
            <person name="Vorholter F.-J."/>
            <person name="Weissman K.J."/>
            <person name="Welch R.D."/>
            <person name="Wenzel S.C."/>
            <person name="Whitworth D.E."/>
            <person name="Wilhelm S."/>
            <person name="Wittmann C."/>
            <person name="Bloecker H."/>
            <person name="Puehler A."/>
            <person name="Mueller R."/>
        </authorList>
    </citation>
    <scope>NUCLEOTIDE SEQUENCE [LARGE SCALE GENOMIC DNA]</scope>
    <source>
        <strain evidence="2">So ce56</strain>
    </source>
</reference>
<organism evidence="1 2">
    <name type="scientific">Sorangium cellulosum (strain So ce56)</name>
    <name type="common">Polyangium cellulosum (strain So ce56)</name>
    <dbReference type="NCBI Taxonomy" id="448385"/>
    <lineage>
        <taxon>Bacteria</taxon>
        <taxon>Pseudomonadati</taxon>
        <taxon>Myxococcota</taxon>
        <taxon>Polyangia</taxon>
        <taxon>Polyangiales</taxon>
        <taxon>Polyangiaceae</taxon>
        <taxon>Sorangium</taxon>
    </lineage>
</organism>
<dbReference type="HOGENOM" id="CLU_1958142_0_0_7"/>
<gene>
    <name evidence="1" type="ordered locus">sce3402</name>
</gene>
<proteinExistence type="predicted"/>
<dbReference type="AlphaFoldDB" id="A9GNB9"/>
<keyword evidence="2" id="KW-1185">Reference proteome</keyword>
<dbReference type="RefSeq" id="WP_012236032.1">
    <property type="nucleotide sequence ID" value="NC_010162.1"/>
</dbReference>
<protein>
    <submittedName>
        <fullName evidence="1">Transposase</fullName>
    </submittedName>
</protein>
<evidence type="ECO:0000313" key="2">
    <source>
        <dbReference type="Proteomes" id="UP000002139"/>
    </source>
</evidence>